<name>A0A6H0KWK5_9BACE</name>
<dbReference type="AlphaFoldDB" id="A0A6H0KWK5"/>
<dbReference type="Proteomes" id="UP000501780">
    <property type="component" value="Chromosome"/>
</dbReference>
<dbReference type="RefSeq" id="WP_167967205.1">
    <property type="nucleotide sequence ID" value="NZ_CP050831.1"/>
</dbReference>
<evidence type="ECO:0000313" key="1">
    <source>
        <dbReference type="EMBL" id="QIU97513.1"/>
    </source>
</evidence>
<protein>
    <submittedName>
        <fullName evidence="1">Nuclear receptor-binding factor 2</fullName>
    </submittedName>
</protein>
<reference evidence="1 2" key="1">
    <citation type="submission" date="2020-03" db="EMBL/GenBank/DDBJ databases">
        <title>Genomic analysis of Bacteroides faecium CBA7301.</title>
        <authorList>
            <person name="Kim J."/>
            <person name="Roh S.W."/>
        </authorList>
    </citation>
    <scope>NUCLEOTIDE SEQUENCE [LARGE SCALE GENOMIC DNA]</scope>
    <source>
        <strain evidence="1 2">CBA7301</strain>
    </source>
</reference>
<dbReference type="EMBL" id="CP050831">
    <property type="protein sequence ID" value="QIU97513.1"/>
    <property type="molecule type" value="Genomic_DNA"/>
</dbReference>
<dbReference type="KEGG" id="bfc:BacF7301_13670"/>
<proteinExistence type="predicted"/>
<accession>A0A6H0KWK5</accession>
<gene>
    <name evidence="1" type="ORF">BacF7301_13670</name>
</gene>
<organism evidence="1 2">
    <name type="scientific">Bacteroides faecium</name>
    <dbReference type="NCBI Taxonomy" id="2715212"/>
    <lineage>
        <taxon>Bacteria</taxon>
        <taxon>Pseudomonadati</taxon>
        <taxon>Bacteroidota</taxon>
        <taxon>Bacteroidia</taxon>
        <taxon>Bacteroidales</taxon>
        <taxon>Bacteroidaceae</taxon>
        <taxon>Bacteroides</taxon>
    </lineage>
</organism>
<keyword evidence="2" id="KW-1185">Reference proteome</keyword>
<sequence length="149" mass="17772">MEVSLNRESDSLYVIRLNTDRPSHSTWKLPYPVYQFDYGDITGNGVPEIVVGVIKPTRFDPKPNKRLFIYRIADEAYIRPLWLGSRVAQPLEDFRIVREETPVRIRTMERERSGNFLIAEYIWRGFGLDFKRYLKREVEKREAVRILKH</sequence>
<keyword evidence="1" id="KW-0675">Receptor</keyword>
<evidence type="ECO:0000313" key="2">
    <source>
        <dbReference type="Proteomes" id="UP000501780"/>
    </source>
</evidence>